<evidence type="ECO:0000256" key="2">
    <source>
        <dbReference type="ARBA" id="ARBA00004123"/>
    </source>
</evidence>
<feature type="domain" description="Ubiquitin-like" evidence="11">
    <location>
        <begin position="865"/>
        <end position="929"/>
    </location>
</feature>
<gene>
    <name evidence="14" type="ORF">PLBR_LOCUS8598</name>
</gene>
<evidence type="ECO:0000256" key="7">
    <source>
        <dbReference type="ARBA" id="ARBA00022801"/>
    </source>
</evidence>
<dbReference type="GO" id="GO:0005634">
    <property type="term" value="C:nucleus"/>
    <property type="evidence" value="ECO:0007669"/>
    <property type="project" value="UniProtKB-SubCell"/>
</dbReference>
<keyword evidence="8" id="KW-0788">Thiol protease</keyword>
<dbReference type="InterPro" id="IPR028889">
    <property type="entry name" value="USP"/>
</dbReference>
<dbReference type="SUPFAM" id="SSF54001">
    <property type="entry name" value="Cysteine proteinases"/>
    <property type="match status" value="1"/>
</dbReference>
<dbReference type="Gene3D" id="3.90.70.10">
    <property type="entry name" value="Cysteine proteinases"/>
    <property type="match status" value="1"/>
</dbReference>
<reference evidence="14 15" key="1">
    <citation type="submission" date="2018-03" db="EMBL/GenBank/DDBJ databases">
        <authorList>
            <person name="Fogelqvist J."/>
        </authorList>
    </citation>
    <scope>NUCLEOTIDE SEQUENCE [LARGE SCALE GENOMIC DNA]</scope>
</reference>
<comment type="catalytic activity">
    <reaction evidence="1">
        <text>Thiol-dependent hydrolysis of ester, thioester, amide, peptide and isopeptide bonds formed by the C-terminal Gly of ubiquitin (a 76-residue protein attached to proteins as an intracellular targeting signal).</text>
        <dbReference type="EC" id="3.4.19.12"/>
    </reaction>
</comment>
<evidence type="ECO:0000256" key="6">
    <source>
        <dbReference type="ARBA" id="ARBA00022786"/>
    </source>
</evidence>
<feature type="region of interest" description="Disordered" evidence="10">
    <location>
        <begin position="945"/>
        <end position="969"/>
    </location>
</feature>
<dbReference type="CDD" id="cd01795">
    <property type="entry name" value="Ubl_USP48"/>
    <property type="match status" value="1"/>
</dbReference>
<dbReference type="PROSITE" id="PS51283">
    <property type="entry name" value="DUSP"/>
    <property type="match status" value="1"/>
</dbReference>
<dbReference type="InterPro" id="IPR001394">
    <property type="entry name" value="Peptidase_C19_UCH"/>
</dbReference>
<dbReference type="GO" id="GO:0006508">
    <property type="term" value="P:proteolysis"/>
    <property type="evidence" value="ECO:0007669"/>
    <property type="project" value="UniProtKB-KW"/>
</dbReference>
<dbReference type="PANTHER" id="PTHR24006">
    <property type="entry name" value="UBIQUITIN CARBOXYL-TERMINAL HYDROLASE"/>
    <property type="match status" value="1"/>
</dbReference>
<dbReference type="InterPro" id="IPR006615">
    <property type="entry name" value="Pept_C19_DUSP"/>
</dbReference>
<evidence type="ECO:0000259" key="11">
    <source>
        <dbReference type="PROSITE" id="PS50053"/>
    </source>
</evidence>
<proteinExistence type="inferred from homology"/>
<dbReference type="EC" id="3.4.19.12" evidence="4"/>
<organism evidence="14 15">
    <name type="scientific">Plasmodiophora brassicae</name>
    <name type="common">Clubroot disease agent</name>
    <dbReference type="NCBI Taxonomy" id="37360"/>
    <lineage>
        <taxon>Eukaryota</taxon>
        <taxon>Sar</taxon>
        <taxon>Rhizaria</taxon>
        <taxon>Endomyxa</taxon>
        <taxon>Phytomyxea</taxon>
        <taxon>Plasmodiophorida</taxon>
        <taxon>Plasmodiophoridae</taxon>
        <taxon>Plasmodiophora</taxon>
    </lineage>
</organism>
<geneLocation type="mitochondrion" evidence="14"/>
<keyword evidence="5" id="KW-0645">Protease</keyword>
<dbReference type="GO" id="GO:0004197">
    <property type="term" value="F:cysteine-type endopeptidase activity"/>
    <property type="evidence" value="ECO:0007669"/>
    <property type="project" value="InterPro"/>
</dbReference>
<evidence type="ECO:0000256" key="8">
    <source>
        <dbReference type="ARBA" id="ARBA00022807"/>
    </source>
</evidence>
<dbReference type="PROSITE" id="PS50053">
    <property type="entry name" value="UBIQUITIN_2"/>
    <property type="match status" value="1"/>
</dbReference>
<comment type="subcellular location">
    <subcellularLocation>
        <location evidence="2">Nucleus</location>
    </subcellularLocation>
</comment>
<dbReference type="InterPro" id="IPR029071">
    <property type="entry name" value="Ubiquitin-like_domsf"/>
</dbReference>
<feature type="domain" description="USP" evidence="12">
    <location>
        <begin position="131"/>
        <end position="416"/>
    </location>
</feature>
<sequence length="969" mass="107387">MSYSSGRRTIRAVSDPLCRSSGFPTRILFRRGTPLDCSDCPVARVRRVVRLVTAGRGMSDLPVTDAELAEAYGFHLPSCTGRRCPKNPNCQSRVWTKSCSKGIWSSTPSERVALLRSQVDDLMPRSPTMPVGLRNMGATCYINSLLQLLFANRRFRNGILTFDGDGDPIVSELRKLFARLSLSQAQSIAPVDFIEALQLDINVHQDLHEFNKLLLAHIQERMRPLSLVEDEFHGQYEYVTTCQGCGTITTRSESFPDLQLNIKETLQTSMDELTQIEVLDGSNAFYCNVCKCKCTARRCLRLTRLPRVLNLHLLRFVFDKTSLSKKKVKSPTEIPKQMDFSRWTSGESATYEAVAVLRHLGSSADSGHFVADIRNADGTAWHSFNDENVEVMKEGSFIQNDAVRSTTAYLVVYARTADSDERDSTCPITKELSDLVDAQNEDMAKGLAERTAELCQLEEQVTGRKHAVALAFDGEHPPVEPLLAAEPGGLDSSAVVLPLVWAVDWARGVDIPDLLEPPDFASLLCTHGCLDPLKSGSMVRISLRTWSTISATLPTDTPAAPPTHRLCRPCVFEATRGSRLLEAIESFLQSDLQRDPNARWISKPFMSQLKKSLKDPSPSNPAPDRASSTMWEGVLCAHGGLTNSKQGRTLISVDVRELMIEYGYSDESLLPATAVVCEMCLEQKLQTQMTRRDAVDELKRERQLVRESLKLTGSPPGDYVVLPMAWFDAWSIFTKTDRGGPAGQRPGPIITESMLCTAHGKLVCDTPWTGNVYNSMADRAVRLFLKNEFDVVVARYGIVGPAVSVTIHHDGSSTTAPEVCHACTREDRFIYQGAGIRAIASNDAETARQSHSRKRSRRSVGLPPIDLQVNSTDSIYELKLRLLEHWDVPPDRQHILGPDGAELSDSLTLEQCEIPRGTTVTVIVDPIGDDDPDTELLTLHIPEERRSQRKETGFAGTALNPTCNGETTR</sequence>
<dbReference type="PANTHER" id="PTHR24006:SF722">
    <property type="entry name" value="UBIQUITIN CARBOXYL-TERMINAL HYDROLASE 48"/>
    <property type="match status" value="1"/>
</dbReference>
<keyword evidence="6" id="KW-0833">Ubl conjugation pathway</keyword>
<evidence type="ECO:0000259" key="12">
    <source>
        <dbReference type="PROSITE" id="PS50235"/>
    </source>
</evidence>
<dbReference type="GO" id="GO:0016579">
    <property type="term" value="P:protein deubiquitination"/>
    <property type="evidence" value="ECO:0007669"/>
    <property type="project" value="InterPro"/>
</dbReference>
<dbReference type="SUPFAM" id="SSF143791">
    <property type="entry name" value="DUSP-like"/>
    <property type="match status" value="1"/>
</dbReference>
<protein>
    <recommendedName>
        <fullName evidence="4">ubiquitinyl hydrolase 1</fullName>
        <ecNumber evidence="4">3.4.19.12</ecNumber>
    </recommendedName>
</protein>
<name>A0A3P3YML6_PLABS</name>
<dbReference type="GO" id="GO:0004843">
    <property type="term" value="F:cysteine-type deubiquitinase activity"/>
    <property type="evidence" value="ECO:0007669"/>
    <property type="project" value="UniProtKB-EC"/>
</dbReference>
<evidence type="ECO:0000256" key="9">
    <source>
        <dbReference type="ARBA" id="ARBA00023242"/>
    </source>
</evidence>
<dbReference type="Proteomes" id="UP000290189">
    <property type="component" value="Unassembled WGS sequence"/>
</dbReference>
<evidence type="ECO:0000256" key="4">
    <source>
        <dbReference type="ARBA" id="ARBA00012759"/>
    </source>
</evidence>
<feature type="compositionally biased region" description="Polar residues" evidence="10">
    <location>
        <begin position="959"/>
        <end position="969"/>
    </location>
</feature>
<keyword evidence="14" id="KW-0496">Mitochondrion</keyword>
<dbReference type="PROSITE" id="PS50235">
    <property type="entry name" value="USP_3"/>
    <property type="match status" value="1"/>
</dbReference>
<dbReference type="GO" id="GO:0005829">
    <property type="term" value="C:cytosol"/>
    <property type="evidence" value="ECO:0007669"/>
    <property type="project" value="TreeGrafter"/>
</dbReference>
<evidence type="ECO:0000313" key="14">
    <source>
        <dbReference type="EMBL" id="SPR01383.1"/>
    </source>
</evidence>
<keyword evidence="7" id="KW-0378">Hydrolase</keyword>
<comment type="similarity">
    <text evidence="3">Belongs to the peptidase C19 family.</text>
</comment>
<dbReference type="AlphaFoldDB" id="A0A3P3YML6"/>
<dbReference type="InterPro" id="IPR000626">
    <property type="entry name" value="Ubiquitin-like_dom"/>
</dbReference>
<dbReference type="InterPro" id="IPR044743">
    <property type="entry name" value="Ubl_USP48"/>
</dbReference>
<accession>A0A3P3YML6</accession>
<dbReference type="InterPro" id="IPR035927">
    <property type="entry name" value="DUSP-like_sf"/>
</dbReference>
<dbReference type="PROSITE" id="PS00972">
    <property type="entry name" value="USP_1"/>
    <property type="match status" value="1"/>
</dbReference>
<keyword evidence="9" id="KW-0539">Nucleus</keyword>
<evidence type="ECO:0000313" key="15">
    <source>
        <dbReference type="Proteomes" id="UP000290189"/>
    </source>
</evidence>
<evidence type="ECO:0000256" key="5">
    <source>
        <dbReference type="ARBA" id="ARBA00022670"/>
    </source>
</evidence>
<dbReference type="InterPro" id="IPR038765">
    <property type="entry name" value="Papain-like_cys_pep_sf"/>
</dbReference>
<dbReference type="Pfam" id="PF00240">
    <property type="entry name" value="ubiquitin"/>
    <property type="match status" value="1"/>
</dbReference>
<dbReference type="InterPro" id="IPR018200">
    <property type="entry name" value="USP_CS"/>
</dbReference>
<evidence type="ECO:0000256" key="1">
    <source>
        <dbReference type="ARBA" id="ARBA00000707"/>
    </source>
</evidence>
<dbReference type="Pfam" id="PF00443">
    <property type="entry name" value="UCH"/>
    <property type="match status" value="1"/>
</dbReference>
<dbReference type="EMBL" id="OVEO01000017">
    <property type="protein sequence ID" value="SPR01383.1"/>
    <property type="molecule type" value="Genomic_DNA"/>
</dbReference>
<evidence type="ECO:0000256" key="3">
    <source>
        <dbReference type="ARBA" id="ARBA00009085"/>
    </source>
</evidence>
<feature type="domain" description="DUSP" evidence="13">
    <location>
        <begin position="696"/>
        <end position="808"/>
    </location>
</feature>
<evidence type="ECO:0000259" key="13">
    <source>
        <dbReference type="PROSITE" id="PS51283"/>
    </source>
</evidence>
<dbReference type="SUPFAM" id="SSF54236">
    <property type="entry name" value="Ubiquitin-like"/>
    <property type="match status" value="1"/>
</dbReference>
<dbReference type="InterPro" id="IPR050164">
    <property type="entry name" value="Peptidase_C19"/>
</dbReference>
<dbReference type="Gene3D" id="3.10.20.90">
    <property type="entry name" value="Phosphatidylinositol 3-kinase Catalytic Subunit, Chain A, domain 1"/>
    <property type="match status" value="1"/>
</dbReference>
<evidence type="ECO:0000256" key="10">
    <source>
        <dbReference type="SAM" id="MobiDB-lite"/>
    </source>
</evidence>